<reference evidence="5 6" key="1">
    <citation type="submission" date="2017-03" db="EMBL/GenBank/DDBJ databases">
        <title>Genome analysis of strain PAMC 26577.</title>
        <authorList>
            <person name="Oh H.-M."/>
            <person name="Yang J.-A."/>
        </authorList>
    </citation>
    <scope>NUCLEOTIDE SEQUENCE [LARGE SCALE GENOMIC DNA]</scope>
    <source>
        <strain evidence="5 6">PAMC 26577</strain>
    </source>
</reference>
<gene>
    <name evidence="5" type="ORF">PAMC26577_26870</name>
</gene>
<proteinExistence type="predicted"/>
<keyword evidence="2" id="KW-0560">Oxidoreductase</keyword>
<keyword evidence="3" id="KW-0520">NAD</keyword>
<comment type="caution">
    <text evidence="5">The sequence shown here is derived from an EMBL/GenBank/DDBJ whole genome shotgun (WGS) entry which is preliminary data.</text>
</comment>
<dbReference type="FunFam" id="3.40.605.10:FF:000003">
    <property type="entry name" value="Methylmalonate-semialdehyde dehydrogenase [acylating]"/>
    <property type="match status" value="1"/>
</dbReference>
<dbReference type="FunFam" id="3.40.309.10:FF:000002">
    <property type="entry name" value="Methylmalonate-semialdehyde dehydrogenase (Acylating)"/>
    <property type="match status" value="1"/>
</dbReference>
<organism evidence="5 6">
    <name type="scientific">Caballeronia sordidicola</name>
    <name type="common">Burkholderia sordidicola</name>
    <dbReference type="NCBI Taxonomy" id="196367"/>
    <lineage>
        <taxon>Bacteria</taxon>
        <taxon>Pseudomonadati</taxon>
        <taxon>Pseudomonadota</taxon>
        <taxon>Betaproteobacteria</taxon>
        <taxon>Burkholderiales</taxon>
        <taxon>Burkholderiaceae</taxon>
        <taxon>Caballeronia</taxon>
    </lineage>
</organism>
<evidence type="ECO:0000256" key="3">
    <source>
        <dbReference type="ARBA" id="ARBA00023027"/>
    </source>
</evidence>
<dbReference type="Gene3D" id="3.40.605.10">
    <property type="entry name" value="Aldehyde Dehydrogenase, Chain A, domain 1"/>
    <property type="match status" value="1"/>
</dbReference>
<dbReference type="AlphaFoldDB" id="A0A242MHA3"/>
<dbReference type="GO" id="GO:0006210">
    <property type="term" value="P:thymine catabolic process"/>
    <property type="evidence" value="ECO:0007669"/>
    <property type="project" value="TreeGrafter"/>
</dbReference>
<dbReference type="EMBL" id="NBTZ01000106">
    <property type="protein sequence ID" value="OTP70682.1"/>
    <property type="molecule type" value="Genomic_DNA"/>
</dbReference>
<dbReference type="EC" id="1.2.1.27" evidence="1"/>
<dbReference type="InterPro" id="IPR016161">
    <property type="entry name" value="Ald_DH/histidinol_DH"/>
</dbReference>
<evidence type="ECO:0000313" key="5">
    <source>
        <dbReference type="EMBL" id="OTP70682.1"/>
    </source>
</evidence>
<dbReference type="Pfam" id="PF00171">
    <property type="entry name" value="Aldedh"/>
    <property type="match status" value="1"/>
</dbReference>
<dbReference type="Gene3D" id="3.40.309.10">
    <property type="entry name" value="Aldehyde Dehydrogenase, Chain A, domain 2"/>
    <property type="match status" value="1"/>
</dbReference>
<dbReference type="NCBIfam" id="TIGR01722">
    <property type="entry name" value="MMSDH"/>
    <property type="match status" value="1"/>
</dbReference>
<dbReference type="Proteomes" id="UP000195221">
    <property type="component" value="Unassembled WGS sequence"/>
</dbReference>
<dbReference type="InterPro" id="IPR010061">
    <property type="entry name" value="MeMal-semiAld_DH"/>
</dbReference>
<feature type="domain" description="Aldehyde dehydrogenase" evidence="4">
    <location>
        <begin position="60"/>
        <end position="518"/>
    </location>
</feature>
<sequence>MFTIENNHFNHNVFADVSRVLTLDRLSTKPIRCLIMQSFSDRADVGHFIQGRRVPGTGTRTQPIFNPATGAEARTLHLGDVADVDAAVASAKKAFAGWSETPPIRRARVMLRFLELMNKHRDDLAAIITAEHGKVFSDAQGEVSRGIDVIEFACGIPQLLKGDFTEQVSTGIDNWTTRQALGVVAGITPFNFPCMVPCWMFPVAIAAGNCFILKPSERDPSASLFMAGLLKEAGLPDGVFSVVQGDKVVVDALLVHPDVKAISFVGSTPIANYIYQTGAQHGKRVQALGGAKNHMVVMPDADLDQAIDALVGAGYGSAGERCMAISVAVLVGDVADKLIPRLAERARSLIVKNGMEADAEMGPIVTRQALERIEGYIALGVEEGASLVVDGRGFKVPGHEEGFFTGGTLFDNVTPEMRIYKEEIFGPVLACVRVKDFTEAVDLINAHEFGNGVACYTRDGHVAREFGRRIEVGMVGINVPIPVPMAWHGFGGWKRSLFGDMHAYGEEGVRFYTRQKSIMQRWPESTEKGAEFAMPTSK</sequence>
<accession>A0A242MHA3</accession>
<dbReference type="InterPro" id="IPR016163">
    <property type="entry name" value="Ald_DH_C"/>
</dbReference>
<evidence type="ECO:0000256" key="1">
    <source>
        <dbReference type="ARBA" id="ARBA00013048"/>
    </source>
</evidence>
<evidence type="ECO:0000259" key="4">
    <source>
        <dbReference type="Pfam" id="PF00171"/>
    </source>
</evidence>
<dbReference type="InterPro" id="IPR016162">
    <property type="entry name" value="Ald_DH_N"/>
</dbReference>
<dbReference type="PROSITE" id="PS00070">
    <property type="entry name" value="ALDEHYDE_DEHYDR_CYS"/>
    <property type="match status" value="1"/>
</dbReference>
<dbReference type="InterPro" id="IPR015590">
    <property type="entry name" value="Aldehyde_DH_dom"/>
</dbReference>
<dbReference type="PANTHER" id="PTHR43866">
    <property type="entry name" value="MALONATE-SEMIALDEHYDE DEHYDROGENASE"/>
    <property type="match status" value="1"/>
</dbReference>
<evidence type="ECO:0000256" key="2">
    <source>
        <dbReference type="ARBA" id="ARBA00023002"/>
    </source>
</evidence>
<dbReference type="InterPro" id="IPR016160">
    <property type="entry name" value="Ald_DH_CS_CYS"/>
</dbReference>
<name>A0A242MHA3_CABSO</name>
<protein>
    <recommendedName>
        <fullName evidence="1">methylmalonate-semialdehyde dehydrogenase (CoA acylating)</fullName>
        <ecNumber evidence="1">1.2.1.27</ecNumber>
    </recommendedName>
</protein>
<dbReference type="GO" id="GO:0004491">
    <property type="term" value="F:methylmalonate-semialdehyde dehydrogenase (acylating, NAD) activity"/>
    <property type="evidence" value="ECO:0007669"/>
    <property type="project" value="UniProtKB-EC"/>
</dbReference>
<evidence type="ECO:0000313" key="6">
    <source>
        <dbReference type="Proteomes" id="UP000195221"/>
    </source>
</evidence>
<dbReference type="GO" id="GO:0006574">
    <property type="term" value="P:L-valine catabolic process"/>
    <property type="evidence" value="ECO:0007669"/>
    <property type="project" value="TreeGrafter"/>
</dbReference>
<dbReference type="PANTHER" id="PTHR43866:SF4">
    <property type="entry name" value="MALONATE-SEMIALDEHYDE DEHYDROGENASE"/>
    <property type="match status" value="1"/>
</dbReference>
<dbReference type="SUPFAM" id="SSF53720">
    <property type="entry name" value="ALDH-like"/>
    <property type="match status" value="1"/>
</dbReference>
<dbReference type="CDD" id="cd07085">
    <property type="entry name" value="ALDH_F6_MMSDH"/>
    <property type="match status" value="1"/>
</dbReference>